<dbReference type="RefSeq" id="WP_012278376.1">
    <property type="nucleotide sequence ID" value="NC_010334.1"/>
</dbReference>
<gene>
    <name evidence="2" type="ordered locus">Shal_3308</name>
</gene>
<protein>
    <recommendedName>
        <fullName evidence="4">Orphan protein</fullName>
    </recommendedName>
</protein>
<dbReference type="AlphaFoldDB" id="B0TRU3"/>
<dbReference type="Proteomes" id="UP000001317">
    <property type="component" value="Chromosome"/>
</dbReference>
<dbReference type="eggNOG" id="ENOG5031G6E">
    <property type="taxonomic scope" value="Bacteria"/>
</dbReference>
<keyword evidence="3" id="KW-1185">Reference proteome</keyword>
<dbReference type="KEGG" id="shl:Shal_3308"/>
<sequence length="189" mass="21354">MKIFALLLMIVPISVSASAPFGVNWGDDIAAYGEVIKRLDFSEVNTDRLPKNFSIAKHYQLVQVSEKGLVKVVMTTHDYSAHSASFKDDFQQIEASLIASGYQTTAFTSGELNSYQCVLQGRCAGKRWTAMNTDGVTVILEQKMKGRDSAFINLEFETKEFINIEKQRLERQQEKQKQLKNKDRLAFSS</sequence>
<evidence type="ECO:0008006" key="4">
    <source>
        <dbReference type="Google" id="ProtNLM"/>
    </source>
</evidence>
<evidence type="ECO:0000256" key="1">
    <source>
        <dbReference type="SAM" id="SignalP"/>
    </source>
</evidence>
<evidence type="ECO:0000313" key="3">
    <source>
        <dbReference type="Proteomes" id="UP000001317"/>
    </source>
</evidence>
<feature type="signal peptide" evidence="1">
    <location>
        <begin position="1"/>
        <end position="17"/>
    </location>
</feature>
<keyword evidence="1" id="KW-0732">Signal</keyword>
<dbReference type="EMBL" id="CP000931">
    <property type="protein sequence ID" value="ABZ77855.1"/>
    <property type="molecule type" value="Genomic_DNA"/>
</dbReference>
<organism evidence="2 3">
    <name type="scientific">Shewanella halifaxensis (strain HAW-EB4)</name>
    <dbReference type="NCBI Taxonomy" id="458817"/>
    <lineage>
        <taxon>Bacteria</taxon>
        <taxon>Pseudomonadati</taxon>
        <taxon>Pseudomonadota</taxon>
        <taxon>Gammaproteobacteria</taxon>
        <taxon>Alteromonadales</taxon>
        <taxon>Shewanellaceae</taxon>
        <taxon>Shewanella</taxon>
    </lineage>
</organism>
<proteinExistence type="predicted"/>
<reference evidence="2" key="1">
    <citation type="submission" date="2008-01" db="EMBL/GenBank/DDBJ databases">
        <title>Complete sequence of Shewanella halifaxensis HAW-EB4.</title>
        <authorList>
            <consortium name="US DOE Joint Genome Institute"/>
            <person name="Copeland A."/>
            <person name="Lucas S."/>
            <person name="Lapidus A."/>
            <person name="Glavina del Rio T."/>
            <person name="Dalin E."/>
            <person name="Tice H."/>
            <person name="Bruce D."/>
            <person name="Goodwin L."/>
            <person name="Pitluck S."/>
            <person name="Sims D."/>
            <person name="Brettin T."/>
            <person name="Detter J.C."/>
            <person name="Han C."/>
            <person name="Kuske C.R."/>
            <person name="Schmutz J."/>
            <person name="Larimer F."/>
            <person name="Land M."/>
            <person name="Hauser L."/>
            <person name="Kyrpides N."/>
            <person name="Kim E."/>
            <person name="Zhao J.-S."/>
            <person name="Richardson P."/>
        </authorList>
    </citation>
    <scope>NUCLEOTIDE SEQUENCE [LARGE SCALE GENOMIC DNA]</scope>
    <source>
        <strain evidence="2">HAW-EB4</strain>
    </source>
</reference>
<accession>B0TRU3</accession>
<dbReference type="OrthoDB" id="6267803at2"/>
<name>B0TRU3_SHEHH</name>
<feature type="chain" id="PRO_5002756665" description="Orphan protein" evidence="1">
    <location>
        <begin position="18"/>
        <end position="189"/>
    </location>
</feature>
<evidence type="ECO:0000313" key="2">
    <source>
        <dbReference type="EMBL" id="ABZ77855.1"/>
    </source>
</evidence>
<dbReference type="HOGENOM" id="CLU_118054_0_0_6"/>